<evidence type="ECO:0000259" key="1">
    <source>
        <dbReference type="Pfam" id="PF01965"/>
    </source>
</evidence>
<proteinExistence type="predicted"/>
<dbReference type="RefSeq" id="WP_011508083.1">
    <property type="nucleotide sequence ID" value="NC_007963.1"/>
</dbReference>
<dbReference type="CDD" id="cd03139">
    <property type="entry name" value="GATase1_PfpI_2"/>
    <property type="match status" value="1"/>
</dbReference>
<dbReference type="GeneID" id="95335486"/>
<dbReference type="PANTHER" id="PTHR43130:SF14">
    <property type="entry name" value="DJ-1_PFPI DOMAIN-CONTAINING PROTEIN"/>
    <property type="match status" value="1"/>
</dbReference>
<dbReference type="GO" id="GO:0006355">
    <property type="term" value="P:regulation of DNA-templated transcription"/>
    <property type="evidence" value="ECO:0007669"/>
    <property type="project" value="TreeGrafter"/>
</dbReference>
<reference evidence="2 3" key="1">
    <citation type="journal article" date="2011" name="Stand. Genomic Sci.">
        <title>Complete genome sequence of the halophilic and highly halotolerant Chromohalobacter salexigens type strain (1H11(T)).</title>
        <authorList>
            <person name="Copeland A."/>
            <person name="O'Connor K."/>
            <person name="Lucas S."/>
            <person name="Lapidus A."/>
            <person name="Berry K.W."/>
            <person name="Detter J.C."/>
            <person name="Del Rio T.G."/>
            <person name="Hammon N."/>
            <person name="Dalin E."/>
            <person name="Tice H."/>
            <person name="Pitluck S."/>
            <person name="Bruce D."/>
            <person name="Goodwin L."/>
            <person name="Han C."/>
            <person name="Tapia R."/>
            <person name="Saunders E."/>
            <person name="Schmutz J."/>
            <person name="Brettin T."/>
            <person name="Larimer F."/>
            <person name="Land M."/>
            <person name="Hauser L."/>
            <person name="Vargas C."/>
            <person name="Nieto J.J."/>
            <person name="Kyrpides N.C."/>
            <person name="Ivanova N."/>
            <person name="Goker M."/>
            <person name="Klenk H.P."/>
            <person name="Csonka L.N."/>
            <person name="Woyke T."/>
        </authorList>
    </citation>
    <scope>NUCLEOTIDE SEQUENCE [LARGE SCALE GENOMIC DNA]</scope>
    <source>
        <strain evidence="3">ATCC BAA-138 / DSM 3043 / CIP 106854 / NCIMB 13768 / 1H11</strain>
    </source>
</reference>
<dbReference type="eggNOG" id="COG4977">
    <property type="taxonomic scope" value="Bacteria"/>
</dbReference>
<gene>
    <name evidence="2" type="ordered locus">Csal_2791</name>
</gene>
<dbReference type="InterPro" id="IPR052158">
    <property type="entry name" value="INH-QAR"/>
</dbReference>
<evidence type="ECO:0000313" key="2">
    <source>
        <dbReference type="EMBL" id="ABE60137.1"/>
    </source>
</evidence>
<dbReference type="InterPro" id="IPR002818">
    <property type="entry name" value="DJ-1/PfpI"/>
</dbReference>
<dbReference type="Pfam" id="PF01965">
    <property type="entry name" value="DJ-1_PfpI"/>
    <property type="match status" value="1"/>
</dbReference>
<feature type="domain" description="DJ-1/PfpI" evidence="1">
    <location>
        <begin position="3"/>
        <end position="170"/>
    </location>
</feature>
<protein>
    <submittedName>
        <fullName evidence="2">ThiJ/PfpI</fullName>
    </submittedName>
</protein>
<dbReference type="InterPro" id="IPR029062">
    <property type="entry name" value="Class_I_gatase-like"/>
</dbReference>
<dbReference type="KEGG" id="csa:Csal_2791"/>
<sequence>MNIGIFIYNEAEVLDFSGPFEVFSTPSRLCDETAPFKVFLISEHNTVVTARAGYKVLPDYSTEEHPPLDVLIISGGVHASEMKNKVVTDWIKGQSHSVKIIATVCTGIFFLAQAVQSLSCKVTTHWEDIPDLRKMFSRLTVVDSVRWVDEGNIVSSGGISAGIDMSLYLVSRLHSEDLAAKTAHQMEFAWTRNT</sequence>
<dbReference type="HOGENOM" id="CLU_000445_44_1_6"/>
<dbReference type="PANTHER" id="PTHR43130">
    <property type="entry name" value="ARAC-FAMILY TRANSCRIPTIONAL REGULATOR"/>
    <property type="match status" value="1"/>
</dbReference>
<evidence type="ECO:0000313" key="3">
    <source>
        <dbReference type="Proteomes" id="UP000000239"/>
    </source>
</evidence>
<dbReference type="Gene3D" id="3.40.50.880">
    <property type="match status" value="1"/>
</dbReference>
<name>Q1QTS1_CHRI1</name>
<dbReference type="Proteomes" id="UP000000239">
    <property type="component" value="Chromosome"/>
</dbReference>
<keyword evidence="3" id="KW-1185">Reference proteome</keyword>
<accession>Q1QTS1</accession>
<organism evidence="2 3">
    <name type="scientific">Chromohalobacter israelensis (strain ATCC BAA-138 / DSM 3043 / CIP 106854 / NCIMB 13768 / 1H11)</name>
    <name type="common">Chromohalobacter salexigens</name>
    <dbReference type="NCBI Taxonomy" id="290398"/>
    <lineage>
        <taxon>Bacteria</taxon>
        <taxon>Pseudomonadati</taxon>
        <taxon>Pseudomonadota</taxon>
        <taxon>Gammaproteobacteria</taxon>
        <taxon>Oceanospirillales</taxon>
        <taxon>Halomonadaceae</taxon>
        <taxon>Chromohalobacter</taxon>
    </lineage>
</organism>
<dbReference type="EMBL" id="CP000285">
    <property type="protein sequence ID" value="ABE60137.1"/>
    <property type="molecule type" value="Genomic_DNA"/>
</dbReference>
<dbReference type="STRING" id="290398.Csal_2791"/>
<dbReference type="SUPFAM" id="SSF52317">
    <property type="entry name" value="Class I glutamine amidotransferase-like"/>
    <property type="match status" value="1"/>
</dbReference>
<dbReference type="OrthoDB" id="9803764at2"/>
<dbReference type="AlphaFoldDB" id="Q1QTS1"/>